<comment type="subunit">
    <text evidence="7">Component of the gamma-secretase complex.</text>
</comment>
<evidence type="ECO:0000256" key="1">
    <source>
        <dbReference type="ARBA" id="ARBA00004141"/>
    </source>
</evidence>
<dbReference type="EMBL" id="JAGXEW010000071">
    <property type="protein sequence ID" value="KAK1149796.1"/>
    <property type="molecule type" value="Genomic_DNA"/>
</dbReference>
<dbReference type="GO" id="GO:0070765">
    <property type="term" value="C:gamma-secretase complex"/>
    <property type="evidence" value="ECO:0007669"/>
    <property type="project" value="UniProtKB-UniRule"/>
</dbReference>
<accession>A0AAD8CFF6</accession>
<feature type="transmembrane region" description="Helical" evidence="7">
    <location>
        <begin position="211"/>
        <end position="234"/>
    </location>
</feature>
<evidence type="ECO:0000313" key="9">
    <source>
        <dbReference type="Proteomes" id="UP001230051"/>
    </source>
</evidence>
<evidence type="ECO:0000256" key="5">
    <source>
        <dbReference type="ARBA" id="ARBA00022989"/>
    </source>
</evidence>
<evidence type="ECO:0000256" key="7">
    <source>
        <dbReference type="RuleBase" id="RU369072"/>
    </source>
</evidence>
<feature type="transmembrane region" description="Helical" evidence="7">
    <location>
        <begin position="121"/>
        <end position="140"/>
    </location>
</feature>
<comment type="function">
    <text evidence="7">Potential subunit of the gamma-secretase complex, an endoprotease complex that catalyzes the intramembrane cleavage of integral proteins such as Notch receptors.</text>
</comment>
<dbReference type="Proteomes" id="UP001230051">
    <property type="component" value="Unassembled WGS sequence"/>
</dbReference>
<dbReference type="GO" id="GO:0007219">
    <property type="term" value="P:Notch signaling pathway"/>
    <property type="evidence" value="ECO:0007669"/>
    <property type="project" value="UniProtKB-UniRule"/>
</dbReference>
<keyword evidence="5 7" id="KW-1133">Transmembrane helix</keyword>
<dbReference type="Pfam" id="PF06105">
    <property type="entry name" value="Aph-1"/>
    <property type="match status" value="1"/>
</dbReference>
<keyword evidence="9" id="KW-1185">Reference proteome</keyword>
<evidence type="ECO:0000256" key="6">
    <source>
        <dbReference type="ARBA" id="ARBA00023136"/>
    </source>
</evidence>
<feature type="transmembrane region" description="Helical" evidence="7">
    <location>
        <begin position="241"/>
        <end position="264"/>
    </location>
</feature>
<feature type="transmembrane region" description="Helical" evidence="7">
    <location>
        <begin position="171"/>
        <end position="191"/>
    </location>
</feature>
<keyword evidence="3 7" id="KW-0812">Transmembrane</keyword>
<keyword evidence="6 7" id="KW-0472">Membrane</keyword>
<reference evidence="8" key="1">
    <citation type="submission" date="2022-02" db="EMBL/GenBank/DDBJ databases">
        <title>Atlantic sturgeon de novo genome assembly.</title>
        <authorList>
            <person name="Stock M."/>
            <person name="Klopp C."/>
            <person name="Guiguen Y."/>
            <person name="Cabau C."/>
            <person name="Parinello H."/>
            <person name="Santidrian Yebra-Pimentel E."/>
            <person name="Kuhl H."/>
            <person name="Dirks R.P."/>
            <person name="Guessner J."/>
            <person name="Wuertz S."/>
            <person name="Du K."/>
            <person name="Schartl M."/>
        </authorList>
    </citation>
    <scope>NUCLEOTIDE SEQUENCE</scope>
    <source>
        <strain evidence="8">STURGEONOMICS-FGT-2020</strain>
        <tissue evidence="8">Whole blood</tissue>
    </source>
</reference>
<dbReference type="InterPro" id="IPR009294">
    <property type="entry name" value="Aph-1"/>
</dbReference>
<organism evidence="8 9">
    <name type="scientific">Acipenser oxyrinchus oxyrinchus</name>
    <dbReference type="NCBI Taxonomy" id="40147"/>
    <lineage>
        <taxon>Eukaryota</taxon>
        <taxon>Metazoa</taxon>
        <taxon>Chordata</taxon>
        <taxon>Craniata</taxon>
        <taxon>Vertebrata</taxon>
        <taxon>Euteleostomi</taxon>
        <taxon>Actinopterygii</taxon>
        <taxon>Chondrostei</taxon>
        <taxon>Acipenseriformes</taxon>
        <taxon>Acipenseridae</taxon>
        <taxon>Acipenser</taxon>
    </lineage>
</organism>
<proteinExistence type="inferred from homology"/>
<comment type="subcellular location">
    <subcellularLocation>
        <location evidence="1 7">Membrane</location>
        <topology evidence="1 7">Multi-pass membrane protein</topology>
    </subcellularLocation>
</comment>
<feature type="transmembrane region" description="Helical" evidence="7">
    <location>
        <begin position="55"/>
        <end position="79"/>
    </location>
</feature>
<evidence type="ECO:0000256" key="2">
    <source>
        <dbReference type="ARBA" id="ARBA00005577"/>
    </source>
</evidence>
<dbReference type="AlphaFoldDB" id="A0AAD8CFF6"/>
<dbReference type="GO" id="GO:0016485">
    <property type="term" value="P:protein processing"/>
    <property type="evidence" value="ECO:0007669"/>
    <property type="project" value="UniProtKB-UniRule"/>
</dbReference>
<sequence length="327" mass="34597">MLSGRTTRLLRPTLSPIGLRQRQNNDVLALTPLIGQEGRFCSTLSPAPAASDPGNGAGCVFGCAFIAFGPAFALFILTVAVDPLRIIILVAGSFFWLVSVLLGSLVWFVGVQLSDRGNPSLQSGLLVFGAAVSVLLQEAFRFANYKLLKKADQGLASISEDGRSPISLQQMAYVSGLAFGLISGAFSGVNILTDSLGPGIVGIHGDSPHFFITSAFLTMALVLLHTFWGVIFFDACERGKWLAGMGVVVSHLVTSALTFLSPWYETSLIPIYLLTTCTAAWAFSTAGGPSAPCSCFTCEHPALDRGYRGRGVGLRFQADGSRGPPTL</sequence>
<dbReference type="PANTHER" id="PTHR12889">
    <property type="entry name" value="GAMMA-SECRETASE SUBUNIT APH-1"/>
    <property type="match status" value="1"/>
</dbReference>
<keyword evidence="4 7" id="KW-0914">Notch signaling pathway</keyword>
<comment type="similarity">
    <text evidence="2 7">Belongs to the APH-1 family.</text>
</comment>
<name>A0AAD8CFF6_ACIOX</name>
<evidence type="ECO:0000256" key="3">
    <source>
        <dbReference type="ARBA" id="ARBA00022692"/>
    </source>
</evidence>
<gene>
    <name evidence="8" type="primary">APH1A</name>
    <name evidence="8" type="ORF">AOXY_G34638</name>
</gene>
<comment type="caution">
    <text evidence="7">Lacks conserved residue(s) required for the propagation of feature annotation.</text>
</comment>
<evidence type="ECO:0000256" key="4">
    <source>
        <dbReference type="ARBA" id="ARBA00022976"/>
    </source>
</evidence>
<evidence type="ECO:0000313" key="8">
    <source>
        <dbReference type="EMBL" id="KAK1149796.1"/>
    </source>
</evidence>
<comment type="caution">
    <text evidence="8">The sequence shown here is derived from an EMBL/GenBank/DDBJ whole genome shotgun (WGS) entry which is preliminary data.</text>
</comment>
<protein>
    <recommendedName>
        <fullName evidence="7">Gamma-secretase subunit APH-1</fullName>
        <shortName evidence="7">APH-1</shortName>
    </recommendedName>
</protein>
<feature type="transmembrane region" description="Helical" evidence="7">
    <location>
        <begin position="86"/>
        <end position="109"/>
    </location>
</feature>